<reference evidence="2" key="1">
    <citation type="journal article" date="2019" name="Int. J. Syst. Evol. Microbiol.">
        <title>The Global Catalogue of Microorganisms (GCM) 10K type strain sequencing project: providing services to taxonomists for standard genome sequencing and annotation.</title>
        <authorList>
            <consortium name="The Broad Institute Genomics Platform"/>
            <consortium name="The Broad Institute Genome Sequencing Center for Infectious Disease"/>
            <person name="Wu L."/>
            <person name="Ma J."/>
        </authorList>
    </citation>
    <scope>NUCLEOTIDE SEQUENCE [LARGE SCALE GENOMIC DNA]</scope>
    <source>
        <strain evidence="2">CCUG 62982</strain>
    </source>
</reference>
<name>A0ABW3H4K6_9SPHN</name>
<organism evidence="1 2">
    <name type="scientific">Sphingomonas canadensis</name>
    <dbReference type="NCBI Taxonomy" id="1219257"/>
    <lineage>
        <taxon>Bacteria</taxon>
        <taxon>Pseudomonadati</taxon>
        <taxon>Pseudomonadota</taxon>
        <taxon>Alphaproteobacteria</taxon>
        <taxon>Sphingomonadales</taxon>
        <taxon>Sphingomonadaceae</taxon>
        <taxon>Sphingomonas</taxon>
    </lineage>
</organism>
<dbReference type="EMBL" id="JBHTJG010000001">
    <property type="protein sequence ID" value="MFD0945595.1"/>
    <property type="molecule type" value="Genomic_DNA"/>
</dbReference>
<proteinExistence type="predicted"/>
<sequence>MNERAAPKPLGKAHSNIVAEQFKALGWTLTHEFRADGDGEPYEYLFEWQREGEPAYPAR</sequence>
<gene>
    <name evidence="1" type="ORF">ACFQ1E_04525</name>
</gene>
<dbReference type="RefSeq" id="WP_264942170.1">
    <property type="nucleotide sequence ID" value="NZ_JAPDRA010000001.1"/>
</dbReference>
<protein>
    <submittedName>
        <fullName evidence="1">Uncharacterized protein</fullName>
    </submittedName>
</protein>
<evidence type="ECO:0000313" key="1">
    <source>
        <dbReference type="EMBL" id="MFD0945595.1"/>
    </source>
</evidence>
<dbReference type="Proteomes" id="UP001596977">
    <property type="component" value="Unassembled WGS sequence"/>
</dbReference>
<keyword evidence="2" id="KW-1185">Reference proteome</keyword>
<comment type="caution">
    <text evidence="1">The sequence shown here is derived from an EMBL/GenBank/DDBJ whole genome shotgun (WGS) entry which is preliminary data.</text>
</comment>
<accession>A0ABW3H4K6</accession>
<evidence type="ECO:0000313" key="2">
    <source>
        <dbReference type="Proteomes" id="UP001596977"/>
    </source>
</evidence>